<dbReference type="EMBL" id="CP133838">
    <property type="protein sequence ID" value="WMY72635.1"/>
    <property type="molecule type" value="Genomic_DNA"/>
</dbReference>
<name>A0ABY9S6H3_9ENTR</name>
<sequence>MYENPVKYAPLKKGGLRLLTPGEIGLACSLFDFSVHYNQVWVHRGGYLPFNLQDNYTAMTPDGEMWFQDGVYQNDFSIPYVDGQHLFLHEMMHVYQKQRGMWVKTRGAFSWAADYTYSLDKATLSDYSMEQQACIVSDYWLLKHHGFFGHTNLYKFRDYDPHEPVRNLLVRYVEILGNFP</sequence>
<proteinExistence type="predicted"/>
<protein>
    <submittedName>
        <fullName evidence="1">Type IV secretion protein Rhs</fullName>
    </submittedName>
</protein>
<dbReference type="Proteomes" id="UP001246690">
    <property type="component" value="Chromosome"/>
</dbReference>
<evidence type="ECO:0000313" key="2">
    <source>
        <dbReference type="Proteomes" id="UP001246690"/>
    </source>
</evidence>
<dbReference type="RefSeq" id="WP_309874669.1">
    <property type="nucleotide sequence ID" value="NZ_CP133838.1"/>
</dbReference>
<evidence type="ECO:0000313" key="1">
    <source>
        <dbReference type="EMBL" id="WMY72635.1"/>
    </source>
</evidence>
<organism evidence="1 2">
    <name type="scientific">Buttiauxella selenatireducens</name>
    <dbReference type="NCBI Taxonomy" id="3073902"/>
    <lineage>
        <taxon>Bacteria</taxon>
        <taxon>Pseudomonadati</taxon>
        <taxon>Pseudomonadota</taxon>
        <taxon>Gammaproteobacteria</taxon>
        <taxon>Enterobacterales</taxon>
        <taxon>Enterobacteriaceae</taxon>
        <taxon>Buttiauxella</taxon>
    </lineage>
</organism>
<keyword evidence="2" id="KW-1185">Reference proteome</keyword>
<reference evidence="1 2" key="1">
    <citation type="submission" date="2023-09" db="EMBL/GenBank/DDBJ databases">
        <title>Buttiauxella selenatireducens sp. nov., isolated from the rhizosphere of Cardamine hupingshanesis.</title>
        <authorList>
            <person name="Zhang S."/>
            <person name="Xu Z."/>
            <person name="Wang H."/>
            <person name="Guo Y."/>
        </authorList>
    </citation>
    <scope>NUCLEOTIDE SEQUENCE [LARGE SCALE GENOMIC DNA]</scope>
    <source>
        <strain evidence="1 2">R73</strain>
    </source>
</reference>
<gene>
    <name evidence="1" type="ORF">RHD99_14230</name>
</gene>
<accession>A0ABY9S6H3</accession>